<dbReference type="SMART" id="SM00341">
    <property type="entry name" value="HRDC"/>
    <property type="match status" value="1"/>
</dbReference>
<dbReference type="GO" id="GO:0000166">
    <property type="term" value="F:nucleotide binding"/>
    <property type="evidence" value="ECO:0007669"/>
    <property type="project" value="InterPro"/>
</dbReference>
<dbReference type="KEGG" id="hoh:Hoch_6686"/>
<keyword evidence="2" id="KW-0378">Hydrolase</keyword>
<dbReference type="PANTHER" id="PTHR47649">
    <property type="entry name" value="RIBONUCLEASE D"/>
    <property type="match status" value="1"/>
</dbReference>
<dbReference type="InterPro" id="IPR044876">
    <property type="entry name" value="HRDC_dom_sf"/>
</dbReference>
<dbReference type="InterPro" id="IPR036397">
    <property type="entry name" value="RNaseH_sf"/>
</dbReference>
<dbReference type="Gene3D" id="3.30.420.10">
    <property type="entry name" value="Ribonuclease H-like superfamily/Ribonuclease H"/>
    <property type="match status" value="1"/>
</dbReference>
<dbReference type="GO" id="GO:0008408">
    <property type="term" value="F:3'-5' exonuclease activity"/>
    <property type="evidence" value="ECO:0007669"/>
    <property type="project" value="InterPro"/>
</dbReference>
<dbReference type="AlphaFoldDB" id="D0LT15"/>
<dbReference type="InterPro" id="IPR012337">
    <property type="entry name" value="RNaseH-like_sf"/>
</dbReference>
<dbReference type="HOGENOM" id="CLU_042387_0_0_7"/>
<dbReference type="RefSeq" id="WP_012831743.1">
    <property type="nucleotide sequence ID" value="NC_013440.1"/>
</dbReference>
<accession>D0LT15</accession>
<name>D0LT15_HALO1</name>
<organism evidence="2 3">
    <name type="scientific">Haliangium ochraceum (strain DSM 14365 / JCM 11303 / SMP-2)</name>
    <dbReference type="NCBI Taxonomy" id="502025"/>
    <lineage>
        <taxon>Bacteria</taxon>
        <taxon>Pseudomonadati</taxon>
        <taxon>Myxococcota</taxon>
        <taxon>Polyangia</taxon>
        <taxon>Haliangiales</taxon>
        <taxon>Kofleriaceae</taxon>
        <taxon>Haliangium</taxon>
    </lineage>
</organism>
<feature type="domain" description="HRDC" evidence="1">
    <location>
        <begin position="218"/>
        <end position="298"/>
    </location>
</feature>
<dbReference type="PROSITE" id="PS50967">
    <property type="entry name" value="HRDC"/>
    <property type="match status" value="1"/>
</dbReference>
<gene>
    <name evidence="2" type="ordered locus">Hoch_6686</name>
</gene>
<dbReference type="SUPFAM" id="SSF53098">
    <property type="entry name" value="Ribonuclease H-like"/>
    <property type="match status" value="1"/>
</dbReference>
<dbReference type="CDD" id="cd06142">
    <property type="entry name" value="RNaseD_exo"/>
    <property type="match status" value="1"/>
</dbReference>
<dbReference type="GO" id="GO:0033890">
    <property type="term" value="F:ribonuclease D activity"/>
    <property type="evidence" value="ECO:0007669"/>
    <property type="project" value="UniProtKB-EC"/>
</dbReference>
<dbReference type="InterPro" id="IPR010997">
    <property type="entry name" value="HRDC-like_sf"/>
</dbReference>
<evidence type="ECO:0000313" key="2">
    <source>
        <dbReference type="EMBL" id="ACY19151.1"/>
    </source>
</evidence>
<dbReference type="Pfam" id="PF00570">
    <property type="entry name" value="HRDC"/>
    <property type="match status" value="1"/>
</dbReference>
<dbReference type="Gene3D" id="1.10.150.80">
    <property type="entry name" value="HRDC domain"/>
    <property type="match status" value="2"/>
</dbReference>
<sequence length="400" mass="42283">MSESASHPTPLTDAASVAAVAARVAAAGAMAFDFEFASDGRFLAELALVQVSWGDPEAPEIALIDSVAVDPTPVLRLIGDPAVVSVAHAAKQDLGILAARFDIFAENFWDTQIAAAFVGMAEQIGYGKLVDALLGVQLDKASQFTKWLERPLSPAQLRYAADDVRYLPRVWAHLSQRLDELGRRAWVGEESALLARDAMPYGPAELAYHSLKGAGALRGKALGRLAALAAWRQERALADNLPLSWVLPDKALLELSRRGARGPGDVRNAPGVTGTIARRYADAIVSALQGAGKPPAGAPPSRGPSLDDGARLRVPVVMAMLQTRAAEAGIAARFAATRADAESLVAWHAAGGDEGERDGVPLLEGWRRDLFGDAALAWLRGERALRCDPGSGALRLDGES</sequence>
<dbReference type="EMBL" id="CP001804">
    <property type="protein sequence ID" value="ACY19151.1"/>
    <property type="molecule type" value="Genomic_DNA"/>
</dbReference>
<protein>
    <submittedName>
        <fullName evidence="2">Ribonuclease D</fullName>
        <ecNumber evidence="2">3.1.13.5</ecNumber>
    </submittedName>
</protein>
<reference evidence="2 3" key="1">
    <citation type="journal article" date="2010" name="Stand. Genomic Sci.">
        <title>Complete genome sequence of Haliangium ochraceum type strain (SMP-2).</title>
        <authorList>
            <consortium name="US DOE Joint Genome Institute (JGI-PGF)"/>
            <person name="Ivanova N."/>
            <person name="Daum C."/>
            <person name="Lang E."/>
            <person name="Abt B."/>
            <person name="Kopitz M."/>
            <person name="Saunders E."/>
            <person name="Lapidus A."/>
            <person name="Lucas S."/>
            <person name="Glavina Del Rio T."/>
            <person name="Nolan M."/>
            <person name="Tice H."/>
            <person name="Copeland A."/>
            <person name="Cheng J.F."/>
            <person name="Chen F."/>
            <person name="Bruce D."/>
            <person name="Goodwin L."/>
            <person name="Pitluck S."/>
            <person name="Mavromatis K."/>
            <person name="Pati A."/>
            <person name="Mikhailova N."/>
            <person name="Chen A."/>
            <person name="Palaniappan K."/>
            <person name="Land M."/>
            <person name="Hauser L."/>
            <person name="Chang Y.J."/>
            <person name="Jeffries C.D."/>
            <person name="Detter J.C."/>
            <person name="Brettin T."/>
            <person name="Rohde M."/>
            <person name="Goker M."/>
            <person name="Bristow J."/>
            <person name="Markowitz V."/>
            <person name="Eisen J.A."/>
            <person name="Hugenholtz P."/>
            <person name="Kyrpides N.C."/>
            <person name="Klenk H.P."/>
        </authorList>
    </citation>
    <scope>NUCLEOTIDE SEQUENCE [LARGE SCALE GENOMIC DNA]</scope>
    <source>
        <strain evidence="3">DSM 14365 / CIP 107738 / JCM 11303 / AJ 13395 / SMP-2</strain>
    </source>
</reference>
<evidence type="ECO:0000313" key="3">
    <source>
        <dbReference type="Proteomes" id="UP000001880"/>
    </source>
</evidence>
<dbReference type="Proteomes" id="UP000001880">
    <property type="component" value="Chromosome"/>
</dbReference>
<keyword evidence="3" id="KW-1185">Reference proteome</keyword>
<dbReference type="PANTHER" id="PTHR47649:SF1">
    <property type="entry name" value="RIBONUCLEASE D"/>
    <property type="match status" value="1"/>
</dbReference>
<dbReference type="SUPFAM" id="SSF47819">
    <property type="entry name" value="HRDC-like"/>
    <property type="match status" value="2"/>
</dbReference>
<dbReference type="SMART" id="SM00474">
    <property type="entry name" value="35EXOc"/>
    <property type="match status" value="1"/>
</dbReference>
<dbReference type="InterPro" id="IPR002121">
    <property type="entry name" value="HRDC_dom"/>
</dbReference>
<dbReference type="STRING" id="502025.Hoch_6686"/>
<dbReference type="InterPro" id="IPR002562">
    <property type="entry name" value="3'-5'_exonuclease_dom"/>
</dbReference>
<evidence type="ECO:0000259" key="1">
    <source>
        <dbReference type="PROSITE" id="PS50967"/>
    </source>
</evidence>
<dbReference type="GO" id="GO:0006139">
    <property type="term" value="P:nucleobase-containing compound metabolic process"/>
    <property type="evidence" value="ECO:0007669"/>
    <property type="project" value="InterPro"/>
</dbReference>
<dbReference type="eggNOG" id="COG0349">
    <property type="taxonomic scope" value="Bacteria"/>
</dbReference>
<dbReference type="Pfam" id="PF01612">
    <property type="entry name" value="DNA_pol_A_exo1"/>
    <property type="match status" value="1"/>
</dbReference>
<dbReference type="EC" id="3.1.13.5" evidence="2"/>
<dbReference type="InterPro" id="IPR051086">
    <property type="entry name" value="RNase_D-like"/>
</dbReference>
<dbReference type="GO" id="GO:0003676">
    <property type="term" value="F:nucleic acid binding"/>
    <property type="evidence" value="ECO:0007669"/>
    <property type="project" value="InterPro"/>
</dbReference>
<proteinExistence type="predicted"/>